<dbReference type="Gene3D" id="3.40.630.10">
    <property type="entry name" value="Zn peptidases"/>
    <property type="match status" value="1"/>
</dbReference>
<reference evidence="1 2" key="1">
    <citation type="submission" date="2018-08" db="EMBL/GenBank/DDBJ databases">
        <title>A genome reference for cultivated species of the human gut microbiota.</title>
        <authorList>
            <person name="Zou Y."/>
            <person name="Xue W."/>
            <person name="Luo G."/>
        </authorList>
    </citation>
    <scope>NUCLEOTIDE SEQUENCE [LARGE SCALE GENOMIC DNA]</scope>
    <source>
        <strain evidence="1 2">AM07-24</strain>
    </source>
</reference>
<dbReference type="SUPFAM" id="SSF53187">
    <property type="entry name" value="Zn-dependent exopeptidases"/>
    <property type="match status" value="1"/>
</dbReference>
<sequence>MEIIFETNKNVDIVVFSTPNGMGEGTTVCDRRLTLEDAEAGFVFSYKAASAGFYTLISTVVIGEKDVAAGSKTVKIKLERRTGKGYEPELMYRWSDEIEDKMFGTEDLCNVDTNALNTPAFCGETQGHRFTTLEEVVAFLQELERQSANAHLYFLDADRSIPVVLFTKTDLSEAKDLDSALTVMRKDGHLTIMYQAQIHGNEPASGEGALAVAEILAKDEVYLEKLDVALAPCVNRYGAEHFSRFGDTHKLNLNRDGLCLRSQIVRKLHWLYGRLMPEVFIDGHELAGRVSFVEKSERGYYLNHLDDIRIICVNNLNQGRGVFADAEKILCKTIVELQRQGFRTFFYKLSCDNTTSCGYARLRNSYTFLIESNGINLGKQHFARRVLSQREAVLSILRQASDKADTICRIVKNAREQMIFMGGRDAGENRFVLKHQASQESGIDVLRPSYDFFGRPVGNPGKMDRAYNIDTCIRSRLRPAAYLLPKGVEGTTEAAEILAANGAAYYELKNGAKVRAIQYSVSEDGILIGDEQTVIFEEGAYVFPMNQEGANVIAASLEPDVDDTVESKGSFVQAGILKKTESGDYPLYRCQDMRMLRLSGKQRDN</sequence>
<comment type="caution">
    <text evidence="1">The sequence shown here is derived from an EMBL/GenBank/DDBJ whole genome shotgun (WGS) entry which is preliminary data.</text>
</comment>
<dbReference type="EMBL" id="QRMS01000006">
    <property type="protein sequence ID" value="RHJ84595.1"/>
    <property type="molecule type" value="Genomic_DNA"/>
</dbReference>
<keyword evidence="2" id="KW-1185">Reference proteome</keyword>
<gene>
    <name evidence="1" type="ORF">DW099_16595</name>
</gene>
<name>A0A415DVZ6_9FIRM</name>
<dbReference type="Proteomes" id="UP000284841">
    <property type="component" value="Unassembled WGS sequence"/>
</dbReference>
<evidence type="ECO:0000313" key="1">
    <source>
        <dbReference type="EMBL" id="RHJ84595.1"/>
    </source>
</evidence>
<evidence type="ECO:0008006" key="3">
    <source>
        <dbReference type="Google" id="ProtNLM"/>
    </source>
</evidence>
<dbReference type="RefSeq" id="WP_118336419.1">
    <property type="nucleotide sequence ID" value="NZ_AP025567.1"/>
</dbReference>
<dbReference type="OrthoDB" id="9800780at2"/>
<proteinExistence type="predicted"/>
<evidence type="ECO:0000313" key="2">
    <source>
        <dbReference type="Proteomes" id="UP000284841"/>
    </source>
</evidence>
<protein>
    <recommendedName>
        <fullName evidence="3">Peptidase M14 carboxypeptidase A domain-containing protein</fullName>
    </recommendedName>
</protein>
<organism evidence="1 2">
    <name type="scientific">Emergencia timonensis</name>
    <dbReference type="NCBI Taxonomy" id="1776384"/>
    <lineage>
        <taxon>Bacteria</taxon>
        <taxon>Bacillati</taxon>
        <taxon>Bacillota</taxon>
        <taxon>Clostridia</taxon>
        <taxon>Peptostreptococcales</taxon>
        <taxon>Anaerovoracaceae</taxon>
        <taxon>Emergencia</taxon>
    </lineage>
</organism>
<accession>A0A415DVZ6</accession>
<dbReference type="AlphaFoldDB" id="A0A415DVZ6"/>